<dbReference type="CDD" id="cd00200">
    <property type="entry name" value="WD40"/>
    <property type="match status" value="1"/>
</dbReference>
<evidence type="ECO:0000256" key="3">
    <source>
        <dbReference type="ARBA" id="ARBA00022574"/>
    </source>
</evidence>
<dbReference type="Pfam" id="PF24805">
    <property type="entry name" value="EIF3I"/>
    <property type="match status" value="1"/>
</dbReference>
<dbReference type="PROSITE" id="PS50082">
    <property type="entry name" value="WD_REPEATS_2"/>
    <property type="match status" value="4"/>
</dbReference>
<feature type="repeat" description="WD" evidence="8">
    <location>
        <begin position="293"/>
        <end position="326"/>
    </location>
</feature>
<dbReference type="GO" id="GO:0003743">
    <property type="term" value="F:translation initiation factor activity"/>
    <property type="evidence" value="ECO:0007669"/>
    <property type="project" value="UniProtKB-UniRule"/>
</dbReference>
<keyword evidence="10" id="KW-1185">Reference proteome</keyword>
<dbReference type="PROSITE" id="PS50294">
    <property type="entry name" value="WD_REPEATS_REGION"/>
    <property type="match status" value="2"/>
</dbReference>
<dbReference type="OrthoDB" id="24966at2759"/>
<keyword evidence="3 8" id="KW-0853">WD repeat</keyword>
<dbReference type="GO" id="GO:0016282">
    <property type="term" value="C:eukaryotic 43S preinitiation complex"/>
    <property type="evidence" value="ECO:0007669"/>
    <property type="project" value="UniProtKB-UniRule"/>
</dbReference>
<reference evidence="10" key="1">
    <citation type="journal article" date="2015" name="PLoS Genet.">
        <title>Genome Sequence and Transcriptome Analyses of Chrysochromulina tobin: Metabolic Tools for Enhanced Algal Fitness in the Prominent Order Prymnesiales (Haptophyceae).</title>
        <authorList>
            <person name="Hovde B.T."/>
            <person name="Deodato C.R."/>
            <person name="Hunsperger H.M."/>
            <person name="Ryken S.A."/>
            <person name="Yost W."/>
            <person name="Jha R.K."/>
            <person name="Patterson J."/>
            <person name="Monnat R.J. Jr."/>
            <person name="Barlow S.B."/>
            <person name="Starkenburg S.R."/>
            <person name="Cattolico R.A."/>
        </authorList>
    </citation>
    <scope>NUCLEOTIDE SEQUENCE</scope>
    <source>
        <strain evidence="10">CCMP291</strain>
    </source>
</reference>
<dbReference type="InterPro" id="IPR019775">
    <property type="entry name" value="WD40_repeat_CS"/>
</dbReference>
<dbReference type="Proteomes" id="UP000037460">
    <property type="component" value="Unassembled WGS sequence"/>
</dbReference>
<dbReference type="PROSITE" id="PS00678">
    <property type="entry name" value="WD_REPEATS_1"/>
    <property type="match status" value="1"/>
</dbReference>
<dbReference type="PANTHER" id="PTHR19877">
    <property type="entry name" value="EUKARYOTIC TRANSLATION INITIATION FACTOR 3 SUBUNIT I"/>
    <property type="match status" value="1"/>
</dbReference>
<keyword evidence="5 7" id="KW-0648">Protein biosynthesis</keyword>
<dbReference type="InterPro" id="IPR015943">
    <property type="entry name" value="WD40/YVTN_repeat-like_dom_sf"/>
</dbReference>
<proteinExistence type="inferred from homology"/>
<evidence type="ECO:0000256" key="1">
    <source>
        <dbReference type="ARBA" id="ARBA00022490"/>
    </source>
</evidence>
<keyword evidence="4" id="KW-0677">Repeat</keyword>
<gene>
    <name evidence="9" type="ORF">Ctob_009216</name>
</gene>
<organism evidence="9 10">
    <name type="scientific">Chrysochromulina tobinii</name>
    <dbReference type="NCBI Taxonomy" id="1460289"/>
    <lineage>
        <taxon>Eukaryota</taxon>
        <taxon>Haptista</taxon>
        <taxon>Haptophyta</taxon>
        <taxon>Prymnesiophyceae</taxon>
        <taxon>Prymnesiales</taxon>
        <taxon>Chrysochromulinaceae</taxon>
        <taxon>Chrysochromulina</taxon>
    </lineage>
</organism>
<dbReference type="AlphaFoldDB" id="A0A0M0JK23"/>
<dbReference type="InterPro" id="IPR036322">
    <property type="entry name" value="WD40_repeat_dom_sf"/>
</dbReference>
<dbReference type="PANTHER" id="PTHR19877:SF1">
    <property type="entry name" value="EUKARYOTIC TRANSLATION INITIATION FACTOR 3 SUBUNIT I"/>
    <property type="match status" value="1"/>
</dbReference>
<evidence type="ECO:0000313" key="9">
    <source>
        <dbReference type="EMBL" id="KOO26919.1"/>
    </source>
</evidence>
<evidence type="ECO:0000256" key="6">
    <source>
        <dbReference type="ARBA" id="ARBA00038394"/>
    </source>
</evidence>
<dbReference type="GO" id="GO:0003723">
    <property type="term" value="F:RNA binding"/>
    <property type="evidence" value="ECO:0007669"/>
    <property type="project" value="TreeGrafter"/>
</dbReference>
<keyword evidence="2 7" id="KW-0396">Initiation factor</keyword>
<comment type="subcellular location">
    <subcellularLocation>
        <location evidence="7">Cytoplasm</location>
    </subcellularLocation>
</comment>
<protein>
    <recommendedName>
        <fullName evidence="7">Eukaryotic translation initiation factor 3 subunit I</fullName>
        <shortName evidence="7">eIF3i</shortName>
    </recommendedName>
</protein>
<dbReference type="GO" id="GO:0001732">
    <property type="term" value="P:formation of cytoplasmic translation initiation complex"/>
    <property type="evidence" value="ECO:0007669"/>
    <property type="project" value="UniProtKB-UniRule"/>
</dbReference>
<dbReference type="SUPFAM" id="SSF50978">
    <property type="entry name" value="WD40 repeat-like"/>
    <property type="match status" value="1"/>
</dbReference>
<dbReference type="GO" id="GO:0071541">
    <property type="term" value="C:eukaryotic translation initiation factor 3 complex, eIF3m"/>
    <property type="evidence" value="ECO:0007669"/>
    <property type="project" value="TreeGrafter"/>
</dbReference>
<sequence length="347" mass="38614">MPGASHNAVRPIIIQGHTRPLTMVKYNREGDLLFTCAKDHTPSVWYADNGERIGTYEGHNGTVWCIDVNFDSTRLLTGGADNMCKLWNVETGQCLNTWKHTAPVRDARFAMGDKRFLTVLDNIMGNIATIFVWELDLKDLANTPDCPTLTITGHTNKVLRALWGPINRSIFSASDDTTIRVWSPETGEQKGIVEGVHTKRITDMQFSWDMTLIVTSCADHYVRLFEASSLTLLKMFNTERNINSAAVSPLASCPYIIAAGGQDAMSVTTTAAKQGNFHTSFYDHVFDDELGFLQGHFGPVNTLAFAPHGRAYTSGGEEGYVRIHNLPQEYFDSFNRKVAQANGKDWP</sequence>
<dbReference type="Gene3D" id="2.130.10.10">
    <property type="entry name" value="YVTN repeat-like/Quinoprotein amine dehydrogenase"/>
    <property type="match status" value="1"/>
</dbReference>
<evidence type="ECO:0000256" key="8">
    <source>
        <dbReference type="PROSITE-ProRule" id="PRU00221"/>
    </source>
</evidence>
<keyword evidence="1 7" id="KW-0963">Cytoplasm</keyword>
<feature type="repeat" description="WD" evidence="8">
    <location>
        <begin position="14"/>
        <end position="55"/>
    </location>
</feature>
<evidence type="ECO:0000313" key="10">
    <source>
        <dbReference type="Proteomes" id="UP000037460"/>
    </source>
</evidence>
<comment type="similarity">
    <text evidence="7">Belongs to the eIF-3 subunit I family.</text>
</comment>
<dbReference type="GO" id="GO:0033290">
    <property type="term" value="C:eukaryotic 48S preinitiation complex"/>
    <property type="evidence" value="ECO:0007669"/>
    <property type="project" value="UniProtKB-UniRule"/>
</dbReference>
<dbReference type="HAMAP" id="MF_03008">
    <property type="entry name" value="eIF3i"/>
    <property type="match status" value="1"/>
</dbReference>
<feature type="repeat" description="WD" evidence="8">
    <location>
        <begin position="151"/>
        <end position="192"/>
    </location>
</feature>
<feature type="repeat" description="WD" evidence="8">
    <location>
        <begin position="56"/>
        <end position="97"/>
    </location>
</feature>
<comment type="function">
    <text evidence="7">Component of the eukaryotic translation initiation factor 3 (eIF-3) complex, which is involved in protein synthesis of a specialized repertoire of mRNAs and, together with other initiation factors, stimulates binding of mRNA and methionyl-tRNAi to the 40S ribosome. The eIF-3 complex specifically targets and initiates translation of a subset of mRNAs involved in cell proliferation.</text>
</comment>
<dbReference type="InterPro" id="IPR027525">
    <property type="entry name" value="eIF3i"/>
</dbReference>
<comment type="subunit">
    <text evidence="7">Component of the eukaryotic translation initiation factor 3 (eIF-3) complex.</text>
</comment>
<dbReference type="InterPro" id="IPR001680">
    <property type="entry name" value="WD40_rpt"/>
</dbReference>
<evidence type="ECO:0000256" key="4">
    <source>
        <dbReference type="ARBA" id="ARBA00022737"/>
    </source>
</evidence>
<dbReference type="EMBL" id="JWZX01002785">
    <property type="protein sequence ID" value="KOO26919.1"/>
    <property type="molecule type" value="Genomic_DNA"/>
</dbReference>
<evidence type="ECO:0000256" key="5">
    <source>
        <dbReference type="ARBA" id="ARBA00022917"/>
    </source>
</evidence>
<name>A0A0M0JK23_9EUKA</name>
<accession>A0A0M0JK23</accession>
<comment type="caution">
    <text evidence="9">The sequence shown here is derived from an EMBL/GenBank/DDBJ whole genome shotgun (WGS) entry which is preliminary data.</text>
</comment>
<comment type="similarity">
    <text evidence="6">Belongs to the WD repeat STRAP family.</text>
</comment>
<evidence type="ECO:0000256" key="2">
    <source>
        <dbReference type="ARBA" id="ARBA00022540"/>
    </source>
</evidence>
<evidence type="ECO:0000256" key="7">
    <source>
        <dbReference type="HAMAP-Rule" id="MF_03008"/>
    </source>
</evidence>
<dbReference type="SMART" id="SM00320">
    <property type="entry name" value="WD40"/>
    <property type="match status" value="6"/>
</dbReference>